<dbReference type="GO" id="GO:0003677">
    <property type="term" value="F:DNA binding"/>
    <property type="evidence" value="ECO:0007669"/>
    <property type="project" value="InterPro"/>
</dbReference>
<organism evidence="2">
    <name type="scientific">marine sediment metagenome</name>
    <dbReference type="NCBI Taxonomy" id="412755"/>
    <lineage>
        <taxon>unclassified sequences</taxon>
        <taxon>metagenomes</taxon>
        <taxon>ecological metagenomes</taxon>
    </lineage>
</organism>
<dbReference type="AlphaFoldDB" id="X1PDM1"/>
<dbReference type="Pfam" id="PF04986">
    <property type="entry name" value="Y2_Tnp"/>
    <property type="match status" value="1"/>
</dbReference>
<comment type="caution">
    <text evidence="2">The sequence shown here is derived from an EMBL/GenBank/DDBJ whole genome shotgun (WGS) entry which is preliminary data.</text>
</comment>
<gene>
    <name evidence="2" type="ORF">S06H3_50115</name>
</gene>
<dbReference type="GO" id="GO:0006313">
    <property type="term" value="P:DNA transposition"/>
    <property type="evidence" value="ECO:0007669"/>
    <property type="project" value="InterPro"/>
</dbReference>
<reference evidence="2" key="1">
    <citation type="journal article" date="2014" name="Front. Microbiol.">
        <title>High frequency of phylogenetically diverse reductive dehalogenase-homologous genes in deep subseafloor sedimentary metagenomes.</title>
        <authorList>
            <person name="Kawai M."/>
            <person name="Futagami T."/>
            <person name="Toyoda A."/>
            <person name="Takaki Y."/>
            <person name="Nishi S."/>
            <person name="Hori S."/>
            <person name="Arai W."/>
            <person name="Tsubouchi T."/>
            <person name="Morono Y."/>
            <person name="Uchiyama I."/>
            <person name="Ito T."/>
            <person name="Fujiyama A."/>
            <person name="Inagaki F."/>
            <person name="Takami H."/>
        </authorList>
    </citation>
    <scope>NUCLEOTIDE SEQUENCE</scope>
    <source>
        <strain evidence="2">Expedition CK06-06</strain>
    </source>
</reference>
<feature type="domain" description="Transposase IS801/IS1294" evidence="1">
    <location>
        <begin position="6"/>
        <end position="60"/>
    </location>
</feature>
<evidence type="ECO:0000313" key="2">
    <source>
        <dbReference type="EMBL" id="GAI40571.1"/>
    </source>
</evidence>
<protein>
    <recommendedName>
        <fullName evidence="1">Transposase IS801/IS1294 domain-containing protein</fullName>
    </recommendedName>
</protein>
<feature type="non-terminal residue" evidence="2">
    <location>
        <position position="1"/>
    </location>
</feature>
<dbReference type="GO" id="GO:0004803">
    <property type="term" value="F:transposase activity"/>
    <property type="evidence" value="ECO:0007669"/>
    <property type="project" value="InterPro"/>
</dbReference>
<proteinExistence type="predicted"/>
<accession>X1PDM1</accession>
<dbReference type="InterPro" id="IPR007069">
    <property type="entry name" value="Transposase_32"/>
</dbReference>
<dbReference type="EMBL" id="BARV01031694">
    <property type="protein sequence ID" value="GAI40571.1"/>
    <property type="molecule type" value="Genomic_DNA"/>
</dbReference>
<name>X1PDM1_9ZZZZ</name>
<evidence type="ECO:0000259" key="1">
    <source>
        <dbReference type="Pfam" id="PF04986"/>
    </source>
</evidence>
<sequence>HWSTWPPFRSAQYVIEYLGRYTHRVAISNHRLVKVEDGKVTFRWRDYEDHGRIKLMTLEAFLVYSTVSIARFTRQLCQN</sequence>